<feature type="compositionally biased region" description="Polar residues" evidence="1">
    <location>
        <begin position="48"/>
        <end position="67"/>
    </location>
</feature>
<proteinExistence type="predicted"/>
<dbReference type="Proteomes" id="UP000653305">
    <property type="component" value="Unassembled WGS sequence"/>
</dbReference>
<evidence type="ECO:0000256" key="1">
    <source>
        <dbReference type="SAM" id="MobiDB-lite"/>
    </source>
</evidence>
<feature type="compositionally biased region" description="Low complexity" evidence="1">
    <location>
        <begin position="1"/>
        <end position="41"/>
    </location>
</feature>
<dbReference type="EMBL" id="BMAC01000002">
    <property type="protein sequence ID" value="GFP78907.1"/>
    <property type="molecule type" value="Genomic_DNA"/>
</dbReference>
<dbReference type="AlphaFoldDB" id="A0A830AX59"/>
<comment type="caution">
    <text evidence="2">The sequence shown here is derived from an EMBL/GenBank/DDBJ whole genome shotgun (WGS) entry which is preliminary data.</text>
</comment>
<feature type="compositionally biased region" description="Low complexity" evidence="1">
    <location>
        <begin position="82"/>
        <end position="125"/>
    </location>
</feature>
<sequence>MPMSPRSTSTTSRVGLRPSRSAPSSATAWSPPSMPTTWSPPAARPSTLRCTRPSTRAISFTRSTSFSPPAFSEAGRTRLSRSRPQSPSSPGRKSSKLSATASTRSRAGPRPTRRGSTGRTPTIGTKPRLMG</sequence>
<protein>
    <submittedName>
        <fullName evidence="2">BTB/POZ domain-containing protein npy3</fullName>
    </submittedName>
</protein>
<feature type="region of interest" description="Disordered" evidence="1">
    <location>
        <begin position="1"/>
        <end position="131"/>
    </location>
</feature>
<reference evidence="2" key="1">
    <citation type="submission" date="2020-07" db="EMBL/GenBank/DDBJ databases">
        <title>Ethylene signaling mediates host invasion by parasitic plants.</title>
        <authorList>
            <person name="Yoshida S."/>
        </authorList>
    </citation>
    <scope>NUCLEOTIDE SEQUENCE</scope>
    <source>
        <strain evidence="2">Okayama</strain>
    </source>
</reference>
<gene>
    <name evidence="2" type="ORF">PHJA_000034200</name>
</gene>
<accession>A0A830AX59</accession>
<organism evidence="2 3">
    <name type="scientific">Phtheirospermum japonicum</name>
    <dbReference type="NCBI Taxonomy" id="374723"/>
    <lineage>
        <taxon>Eukaryota</taxon>
        <taxon>Viridiplantae</taxon>
        <taxon>Streptophyta</taxon>
        <taxon>Embryophyta</taxon>
        <taxon>Tracheophyta</taxon>
        <taxon>Spermatophyta</taxon>
        <taxon>Magnoliopsida</taxon>
        <taxon>eudicotyledons</taxon>
        <taxon>Gunneridae</taxon>
        <taxon>Pentapetalae</taxon>
        <taxon>asterids</taxon>
        <taxon>lamiids</taxon>
        <taxon>Lamiales</taxon>
        <taxon>Orobanchaceae</taxon>
        <taxon>Orobanchaceae incertae sedis</taxon>
        <taxon>Phtheirospermum</taxon>
    </lineage>
</organism>
<name>A0A830AX59_9LAMI</name>
<evidence type="ECO:0000313" key="2">
    <source>
        <dbReference type="EMBL" id="GFP78907.1"/>
    </source>
</evidence>
<evidence type="ECO:0000313" key="3">
    <source>
        <dbReference type="Proteomes" id="UP000653305"/>
    </source>
</evidence>
<keyword evidence="3" id="KW-1185">Reference proteome</keyword>